<dbReference type="Proteomes" id="UP000628448">
    <property type="component" value="Unassembled WGS sequence"/>
</dbReference>
<protein>
    <recommendedName>
        <fullName evidence="3">Entericidin</fullName>
    </recommendedName>
</protein>
<organism evidence="1 2">
    <name type="scientific">Panacibacter microcysteis</name>
    <dbReference type="NCBI Taxonomy" id="2793269"/>
    <lineage>
        <taxon>Bacteria</taxon>
        <taxon>Pseudomonadati</taxon>
        <taxon>Bacteroidota</taxon>
        <taxon>Chitinophagia</taxon>
        <taxon>Chitinophagales</taxon>
        <taxon>Chitinophagaceae</taxon>
        <taxon>Panacibacter</taxon>
    </lineage>
</organism>
<evidence type="ECO:0000313" key="1">
    <source>
        <dbReference type="EMBL" id="MBG9374677.1"/>
    </source>
</evidence>
<dbReference type="RefSeq" id="WP_196988774.1">
    <property type="nucleotide sequence ID" value="NZ_JADWYR010000001.1"/>
</dbReference>
<comment type="caution">
    <text evidence="1">The sequence shown here is derived from an EMBL/GenBank/DDBJ whole genome shotgun (WGS) entry which is preliminary data.</text>
</comment>
<accession>A0A931DXG7</accession>
<name>A0A931DXG7_9BACT</name>
<evidence type="ECO:0008006" key="3">
    <source>
        <dbReference type="Google" id="ProtNLM"/>
    </source>
</evidence>
<dbReference type="EMBL" id="JADWYR010000001">
    <property type="protein sequence ID" value="MBG9374677.1"/>
    <property type="molecule type" value="Genomic_DNA"/>
</dbReference>
<gene>
    <name evidence="1" type="ORF">I5907_00395</name>
</gene>
<sequence length="64" mass="6432">MKKVLFVLALGAFAACGSGESTENATDSSAVDTTAVAPMVDTATAPIVDTTVKTDSTAVDTTKH</sequence>
<reference evidence="1" key="1">
    <citation type="submission" date="2020-11" db="EMBL/GenBank/DDBJ databases">
        <title>Bacterial whole genome sequence for Panacibacter sp. DH6.</title>
        <authorList>
            <person name="Le V."/>
            <person name="Ko S."/>
            <person name="Ahn C.-Y."/>
            <person name="Oh H.-M."/>
        </authorList>
    </citation>
    <scope>NUCLEOTIDE SEQUENCE</scope>
    <source>
        <strain evidence="1">DH6</strain>
    </source>
</reference>
<dbReference type="PROSITE" id="PS51257">
    <property type="entry name" value="PROKAR_LIPOPROTEIN"/>
    <property type="match status" value="1"/>
</dbReference>
<keyword evidence="2" id="KW-1185">Reference proteome</keyword>
<proteinExistence type="predicted"/>
<evidence type="ECO:0000313" key="2">
    <source>
        <dbReference type="Proteomes" id="UP000628448"/>
    </source>
</evidence>
<dbReference type="AlphaFoldDB" id="A0A931DXG7"/>